<feature type="transmembrane region" description="Helical" evidence="6">
    <location>
        <begin position="106"/>
        <end position="126"/>
    </location>
</feature>
<feature type="transmembrane region" description="Helical" evidence="6">
    <location>
        <begin position="163"/>
        <end position="182"/>
    </location>
</feature>
<reference evidence="9" key="1">
    <citation type="journal article" date="2019" name="Int. J. Syst. Evol. Microbiol.">
        <title>The Global Catalogue of Microorganisms (GCM) 10K type strain sequencing project: providing services to taxonomists for standard genome sequencing and annotation.</title>
        <authorList>
            <consortium name="The Broad Institute Genomics Platform"/>
            <consortium name="The Broad Institute Genome Sequencing Center for Infectious Disease"/>
            <person name="Wu L."/>
            <person name="Ma J."/>
        </authorList>
    </citation>
    <scope>NUCLEOTIDE SEQUENCE [LARGE SCALE GENOMIC DNA]</scope>
    <source>
        <strain evidence="9">KCTC 42899</strain>
    </source>
</reference>
<gene>
    <name evidence="8" type="ORF">ACFOMH_20400</name>
</gene>
<dbReference type="Gene3D" id="1.10.3730.20">
    <property type="match status" value="1"/>
</dbReference>
<feature type="transmembrane region" description="Helical" evidence="6">
    <location>
        <begin position="78"/>
        <end position="100"/>
    </location>
</feature>
<evidence type="ECO:0000313" key="9">
    <source>
        <dbReference type="Proteomes" id="UP001595721"/>
    </source>
</evidence>
<feature type="domain" description="EamA" evidence="7">
    <location>
        <begin position="16"/>
        <end position="149"/>
    </location>
</feature>
<keyword evidence="9" id="KW-1185">Reference proteome</keyword>
<feature type="transmembrane region" description="Helical" evidence="6">
    <location>
        <begin position="135"/>
        <end position="157"/>
    </location>
</feature>
<feature type="domain" description="EamA" evidence="7">
    <location>
        <begin position="167"/>
        <end position="288"/>
    </location>
</feature>
<feature type="transmembrane region" description="Helical" evidence="6">
    <location>
        <begin position="224"/>
        <end position="242"/>
    </location>
</feature>
<dbReference type="PANTHER" id="PTHR22911:SF6">
    <property type="entry name" value="SOLUTE CARRIER FAMILY 35 MEMBER G1"/>
    <property type="match status" value="1"/>
</dbReference>
<feature type="transmembrane region" description="Helical" evidence="6">
    <location>
        <begin position="276"/>
        <end position="294"/>
    </location>
</feature>
<evidence type="ECO:0000256" key="5">
    <source>
        <dbReference type="ARBA" id="ARBA00023136"/>
    </source>
</evidence>
<evidence type="ECO:0000256" key="4">
    <source>
        <dbReference type="ARBA" id="ARBA00022989"/>
    </source>
</evidence>
<evidence type="ECO:0000256" key="3">
    <source>
        <dbReference type="ARBA" id="ARBA00022692"/>
    </source>
</evidence>
<keyword evidence="4 6" id="KW-1133">Transmembrane helix</keyword>
<proteinExistence type="inferred from homology"/>
<accession>A0ABV7R8J4</accession>
<feature type="transmembrane region" description="Helical" evidence="6">
    <location>
        <begin position="12"/>
        <end position="35"/>
    </location>
</feature>
<evidence type="ECO:0000256" key="2">
    <source>
        <dbReference type="ARBA" id="ARBA00009853"/>
    </source>
</evidence>
<protein>
    <submittedName>
        <fullName evidence="8">DMT family transporter</fullName>
    </submittedName>
</protein>
<evidence type="ECO:0000259" key="7">
    <source>
        <dbReference type="Pfam" id="PF00892"/>
    </source>
</evidence>
<keyword evidence="5 6" id="KW-0472">Membrane</keyword>
<dbReference type="PANTHER" id="PTHR22911">
    <property type="entry name" value="ACYL-MALONYL CONDENSING ENZYME-RELATED"/>
    <property type="match status" value="1"/>
</dbReference>
<dbReference type="SUPFAM" id="SSF103481">
    <property type="entry name" value="Multidrug resistance efflux transporter EmrE"/>
    <property type="match status" value="2"/>
</dbReference>
<dbReference type="InterPro" id="IPR000620">
    <property type="entry name" value="EamA_dom"/>
</dbReference>
<feature type="transmembrane region" description="Helical" evidence="6">
    <location>
        <begin position="194"/>
        <end position="212"/>
    </location>
</feature>
<dbReference type="Proteomes" id="UP001595721">
    <property type="component" value="Unassembled WGS sequence"/>
</dbReference>
<comment type="similarity">
    <text evidence="2">Belongs to the drug/metabolite transporter (DMT) superfamily. 10 TMS drug/metabolite exporter (DME) (TC 2.A.7.3) family.</text>
</comment>
<organism evidence="8 9">
    <name type="scientific">Paracoccus mangrovi</name>
    <dbReference type="NCBI Taxonomy" id="1715645"/>
    <lineage>
        <taxon>Bacteria</taxon>
        <taxon>Pseudomonadati</taxon>
        <taxon>Pseudomonadota</taxon>
        <taxon>Alphaproteobacteria</taxon>
        <taxon>Rhodobacterales</taxon>
        <taxon>Paracoccaceae</taxon>
        <taxon>Paracoccus</taxon>
    </lineage>
</organism>
<dbReference type="InterPro" id="IPR037185">
    <property type="entry name" value="EmrE-like"/>
</dbReference>
<dbReference type="EMBL" id="JBHRXJ010000035">
    <property type="protein sequence ID" value="MFC3530525.1"/>
    <property type="molecule type" value="Genomic_DNA"/>
</dbReference>
<keyword evidence="3 6" id="KW-0812">Transmembrane</keyword>
<feature type="transmembrane region" description="Helical" evidence="6">
    <location>
        <begin position="47"/>
        <end position="66"/>
    </location>
</feature>
<comment type="caution">
    <text evidence="8">The sequence shown here is derived from an EMBL/GenBank/DDBJ whole genome shotgun (WGS) entry which is preliminary data.</text>
</comment>
<evidence type="ECO:0000256" key="1">
    <source>
        <dbReference type="ARBA" id="ARBA00004141"/>
    </source>
</evidence>
<sequence>MTYAITKPDLAGSNLTGVLWAFLGVGLFGLIYVSGRFSGSEISAGQLIWFRYLGALITMLLWIAALPAERAKLRSRQVPVHGLRAMAGGGGGMAAIYAAGHMSVTGATAIGLLDGLFIIILGVFLLGERFSVKQWAAAACCLVGAGVVVLASGAAALRVEDMLPAGVALLGALLVATESILIKKLARSEPSVSVLFYVSLFGAVIFSVPAAISWNSISLGETGLMLLLGPIALAGQLCNIFAFRRSDAALIGPVRYTWIIWGALFGWLFFGEIPMPATWSGIALILCGGCYLAFSRNRSPMS</sequence>
<name>A0ABV7R8J4_9RHOB</name>
<evidence type="ECO:0000313" key="8">
    <source>
        <dbReference type="EMBL" id="MFC3530525.1"/>
    </source>
</evidence>
<feature type="transmembrane region" description="Helical" evidence="6">
    <location>
        <begin position="254"/>
        <end position="270"/>
    </location>
</feature>
<dbReference type="RefSeq" id="WP_377746761.1">
    <property type="nucleotide sequence ID" value="NZ_JBHRXJ010000035.1"/>
</dbReference>
<dbReference type="Pfam" id="PF00892">
    <property type="entry name" value="EamA"/>
    <property type="match status" value="2"/>
</dbReference>
<comment type="subcellular location">
    <subcellularLocation>
        <location evidence="1">Membrane</location>
        <topology evidence="1">Multi-pass membrane protein</topology>
    </subcellularLocation>
</comment>
<evidence type="ECO:0000256" key="6">
    <source>
        <dbReference type="SAM" id="Phobius"/>
    </source>
</evidence>